<keyword evidence="4" id="KW-0963">Cytoplasm</keyword>
<keyword evidence="3" id="KW-0343">GTPase activation</keyword>
<dbReference type="GO" id="GO:0005092">
    <property type="term" value="F:GDP-dissociation inhibitor activity"/>
    <property type="evidence" value="ECO:0007669"/>
    <property type="project" value="InterPro"/>
</dbReference>
<feature type="region of interest" description="Disordered" evidence="5">
    <location>
        <begin position="288"/>
        <end position="322"/>
    </location>
</feature>
<name>A0A7R9FZ84_TIMSH</name>
<dbReference type="GO" id="GO:0005968">
    <property type="term" value="C:Rab-protein geranylgeranyltransferase complex"/>
    <property type="evidence" value="ECO:0007669"/>
    <property type="project" value="InterPro"/>
</dbReference>
<dbReference type="SUPFAM" id="SSF51905">
    <property type="entry name" value="FAD/NAD(P)-binding domain"/>
    <property type="match status" value="1"/>
</dbReference>
<dbReference type="Gene3D" id="3.30.519.10">
    <property type="entry name" value="Guanine Nucleotide Dissociation Inhibitor, domain 2"/>
    <property type="match status" value="1"/>
</dbReference>
<feature type="compositionally biased region" description="Acidic residues" evidence="5">
    <location>
        <begin position="766"/>
        <end position="781"/>
    </location>
</feature>
<dbReference type="PANTHER" id="PTHR11787:SF4">
    <property type="entry name" value="CHM, RAB ESCORT PROTEIN 1"/>
    <property type="match status" value="1"/>
</dbReference>
<dbReference type="Gene3D" id="1.10.405.10">
    <property type="entry name" value="Guanine Nucleotide Dissociation Inhibitor, domain 1"/>
    <property type="match status" value="1"/>
</dbReference>
<reference evidence="7" key="1">
    <citation type="submission" date="2020-11" db="EMBL/GenBank/DDBJ databases">
        <authorList>
            <person name="Tran Van P."/>
        </authorList>
    </citation>
    <scope>NUCLEOTIDE SEQUENCE</scope>
</reference>
<dbReference type="EMBL" id="OC001775">
    <property type="protein sequence ID" value="CAD7260630.1"/>
    <property type="molecule type" value="Genomic_DNA"/>
</dbReference>
<dbReference type="SUPFAM" id="SSF54373">
    <property type="entry name" value="FAD-linked reductases, C-terminal domain"/>
    <property type="match status" value="1"/>
</dbReference>
<feature type="compositionally biased region" description="Polar residues" evidence="5">
    <location>
        <begin position="178"/>
        <end position="188"/>
    </location>
</feature>
<evidence type="ECO:0000256" key="5">
    <source>
        <dbReference type="SAM" id="MobiDB-lite"/>
    </source>
</evidence>
<feature type="region of interest" description="Disordered" evidence="5">
    <location>
        <begin position="178"/>
        <end position="204"/>
    </location>
</feature>
<dbReference type="AlphaFoldDB" id="A0A7R9FZ84"/>
<evidence type="ECO:0000256" key="1">
    <source>
        <dbReference type="ARBA" id="ARBA00004514"/>
    </source>
</evidence>
<dbReference type="GO" id="GO:0006886">
    <property type="term" value="P:intracellular protein transport"/>
    <property type="evidence" value="ECO:0007669"/>
    <property type="project" value="InterPro"/>
</dbReference>
<dbReference type="PANTHER" id="PTHR11787">
    <property type="entry name" value="RAB GDP-DISSOCIATION INHIBITOR"/>
    <property type="match status" value="1"/>
</dbReference>
<accession>A0A7R9FZ84</accession>
<feature type="domain" description="RAE1/2" evidence="6">
    <location>
        <begin position="581"/>
        <end position="660"/>
    </location>
</feature>
<dbReference type="GO" id="GO:0005829">
    <property type="term" value="C:cytosol"/>
    <property type="evidence" value="ECO:0007669"/>
    <property type="project" value="UniProtKB-SubCell"/>
</dbReference>
<evidence type="ECO:0000256" key="2">
    <source>
        <dbReference type="ARBA" id="ARBA00005593"/>
    </source>
</evidence>
<dbReference type="InterPro" id="IPR018203">
    <property type="entry name" value="GDP_dissociation_inhibitor"/>
</dbReference>
<feature type="compositionally biased region" description="Basic and acidic residues" evidence="5">
    <location>
        <begin position="192"/>
        <end position="204"/>
    </location>
</feature>
<dbReference type="FunFam" id="1.10.405.10:FF:000003">
    <property type="entry name" value="Rab proteins geranylgeranyltransferase component A"/>
    <property type="match status" value="1"/>
</dbReference>
<evidence type="ECO:0000313" key="7">
    <source>
        <dbReference type="EMBL" id="CAD7260630.1"/>
    </source>
</evidence>
<sequence>MASVEVMGVKVDLQTAINQLAGELYRVKAENVRLVEAQKNKSDNEPIPMAVRIPVFSTIDEGLSSDTRKDKGLLRECQRSLDIKAVYNWSSHVYGRVLNYQQLCVQQSICGTTNYIPCPRLGLFDEDHLEEERGILFQFCTQTQEFDHEVDRGRQLSARRLIKDERFNIRDADINYKSHNQNSFTSPSPIIHPDDNLGPQKEEGDGKEYYGDLWASFNFDGLQKWVQDFKQSEPSLEINSNMENFKTLIKEGETLLNAKNKIPTVFKIEENWYIPKVVNEPVESRPLTSITQLESSEKGSGDAEQEASKPLSDDDEVASPPQSKLWSQDKFLKEYRKFNLDLAPKLLFARGSLVELLISSNIARYAEFRSVTRVLTWLGDRLELVPCSRADVFSTHHISVVEKRMLMKLMATCVEPGSSDKEFEADELNMTSTLDNYATEAEYADKTFVEYLKSKKLTPNLVHYVLYAIAMATDKTPCLEGVARTQRFLNSLGRYGNTPFLWPMYGSGELPQCFCRLCAVFGGLYHLKRTADALIIKTDEGSKSQCVSIVSGNQRLDTANVIFGVGHALPQFLKNVPTQGISRGIFVTDRSILPSEKEALTLLQFPPVGGVGEPVTIIEVGPSTNACPAGLYVVHMTCKQQTSAKEDLQPVVAKLFSTDVDNFHQTRVSADTPTTHTQVGSSGEEGEFEKTSIVEQDLVKPQVLWCLYFNCLDTSSTDLSSNTPANVYLCSGPELDLDFEFAVQQARDIFGKMYPDLEFLPRAPDPEDIVLEGEEENDGADTDSKPENVSAEEVPTEE</sequence>
<dbReference type="GO" id="GO:0005096">
    <property type="term" value="F:GTPase activator activity"/>
    <property type="evidence" value="ECO:0007669"/>
    <property type="project" value="UniProtKB-KW"/>
</dbReference>
<dbReference type="Pfam" id="PF22603">
    <property type="entry name" value="RAE1_2_domI_C"/>
    <property type="match status" value="2"/>
</dbReference>
<gene>
    <name evidence="7" type="ORF">TSIB3V08_LOCUS4798</name>
</gene>
<evidence type="ECO:0000256" key="3">
    <source>
        <dbReference type="ARBA" id="ARBA00022468"/>
    </source>
</evidence>
<dbReference type="PRINTS" id="PR00893">
    <property type="entry name" value="RABESCORT"/>
</dbReference>
<evidence type="ECO:0000259" key="6">
    <source>
        <dbReference type="Pfam" id="PF22603"/>
    </source>
</evidence>
<dbReference type="Gene3D" id="3.50.50.60">
    <property type="entry name" value="FAD/NAD(P)-binding domain"/>
    <property type="match status" value="1"/>
</dbReference>
<evidence type="ECO:0000256" key="4">
    <source>
        <dbReference type="ARBA" id="ARBA00022490"/>
    </source>
</evidence>
<protein>
    <recommendedName>
        <fullName evidence="6">RAE1/2 domain-containing protein</fullName>
    </recommendedName>
</protein>
<feature type="domain" description="RAE1/2" evidence="6">
    <location>
        <begin position="695"/>
        <end position="734"/>
    </location>
</feature>
<dbReference type="GO" id="GO:0016192">
    <property type="term" value="P:vesicle-mediated transport"/>
    <property type="evidence" value="ECO:0007669"/>
    <property type="project" value="TreeGrafter"/>
</dbReference>
<proteinExistence type="inferred from homology"/>
<organism evidence="7">
    <name type="scientific">Timema shepardi</name>
    <name type="common">Walking stick</name>
    <dbReference type="NCBI Taxonomy" id="629360"/>
    <lineage>
        <taxon>Eukaryota</taxon>
        <taxon>Metazoa</taxon>
        <taxon>Ecdysozoa</taxon>
        <taxon>Arthropoda</taxon>
        <taxon>Hexapoda</taxon>
        <taxon>Insecta</taxon>
        <taxon>Pterygota</taxon>
        <taxon>Neoptera</taxon>
        <taxon>Polyneoptera</taxon>
        <taxon>Phasmatodea</taxon>
        <taxon>Timematodea</taxon>
        <taxon>Timematoidea</taxon>
        <taxon>Timematidae</taxon>
        <taxon>Timema</taxon>
    </lineage>
</organism>
<dbReference type="GO" id="GO:0005634">
    <property type="term" value="C:nucleus"/>
    <property type="evidence" value="ECO:0007669"/>
    <property type="project" value="TreeGrafter"/>
</dbReference>
<dbReference type="InterPro" id="IPR054420">
    <property type="entry name" value="RAE1_2_domI_C"/>
</dbReference>
<dbReference type="InterPro" id="IPR001738">
    <property type="entry name" value="Rab_escort"/>
</dbReference>
<feature type="region of interest" description="Disordered" evidence="5">
    <location>
        <begin position="761"/>
        <end position="798"/>
    </location>
</feature>
<dbReference type="PRINTS" id="PR00891">
    <property type="entry name" value="RABGDIREP"/>
</dbReference>
<dbReference type="Pfam" id="PF00996">
    <property type="entry name" value="GDI"/>
    <property type="match status" value="1"/>
</dbReference>
<dbReference type="InterPro" id="IPR036188">
    <property type="entry name" value="FAD/NAD-bd_sf"/>
</dbReference>
<comment type="subcellular location">
    <subcellularLocation>
        <location evidence="1">Cytoplasm</location>
        <location evidence="1">Cytosol</location>
    </subcellularLocation>
</comment>
<dbReference type="GO" id="GO:0007264">
    <property type="term" value="P:small GTPase-mediated signal transduction"/>
    <property type="evidence" value="ECO:0007669"/>
    <property type="project" value="InterPro"/>
</dbReference>
<comment type="similarity">
    <text evidence="2">Belongs to the Rab GDI family.</text>
</comment>